<gene>
    <name evidence="2" type="ORF">PGT21_013844</name>
    <name evidence="1" type="ORF">PGTUg99_024984</name>
</gene>
<protein>
    <submittedName>
        <fullName evidence="2">Uncharacterized protein</fullName>
    </submittedName>
</protein>
<evidence type="ECO:0000313" key="4">
    <source>
        <dbReference type="Proteomes" id="UP000325313"/>
    </source>
</evidence>
<keyword evidence="3" id="KW-1185">Reference proteome</keyword>
<evidence type="ECO:0000313" key="1">
    <source>
        <dbReference type="EMBL" id="KAA1083288.1"/>
    </source>
</evidence>
<accession>A0A5B0NZ16</accession>
<sequence>MTSPVPMYNMDKKVASYKSPKHASGFDERKGGPTMGILFSRGNQQSFLHEGSHQGVPLGSGSGTYLGRLFAFASKFTGIEETMTAPCSNTKRAVKTLRNTAMLEIKTLL</sequence>
<dbReference type="EMBL" id="VDEP01000438">
    <property type="protein sequence ID" value="KAA1083288.1"/>
    <property type="molecule type" value="Genomic_DNA"/>
</dbReference>
<name>A0A5B0NZ16_PUCGR</name>
<dbReference type="Proteomes" id="UP000325313">
    <property type="component" value="Unassembled WGS sequence"/>
</dbReference>
<organism evidence="2 3">
    <name type="scientific">Puccinia graminis f. sp. tritici</name>
    <dbReference type="NCBI Taxonomy" id="56615"/>
    <lineage>
        <taxon>Eukaryota</taxon>
        <taxon>Fungi</taxon>
        <taxon>Dikarya</taxon>
        <taxon>Basidiomycota</taxon>
        <taxon>Pucciniomycotina</taxon>
        <taxon>Pucciniomycetes</taxon>
        <taxon>Pucciniales</taxon>
        <taxon>Pucciniaceae</taxon>
        <taxon>Puccinia</taxon>
    </lineage>
</organism>
<comment type="caution">
    <text evidence="2">The sequence shown here is derived from an EMBL/GenBank/DDBJ whole genome shotgun (WGS) entry which is preliminary data.</text>
</comment>
<dbReference type="EMBL" id="VSWC01000079">
    <property type="protein sequence ID" value="KAA1094223.1"/>
    <property type="molecule type" value="Genomic_DNA"/>
</dbReference>
<dbReference type="AlphaFoldDB" id="A0A5B0NZ16"/>
<dbReference type="Proteomes" id="UP000324748">
    <property type="component" value="Unassembled WGS sequence"/>
</dbReference>
<evidence type="ECO:0000313" key="2">
    <source>
        <dbReference type="EMBL" id="KAA1094223.1"/>
    </source>
</evidence>
<evidence type="ECO:0000313" key="3">
    <source>
        <dbReference type="Proteomes" id="UP000324748"/>
    </source>
</evidence>
<reference evidence="3 4" key="1">
    <citation type="submission" date="2019-05" db="EMBL/GenBank/DDBJ databases">
        <title>Emergence of the Ug99 lineage of the wheat stem rust pathogen through somatic hybridization.</title>
        <authorList>
            <person name="Li F."/>
            <person name="Upadhyaya N.M."/>
            <person name="Sperschneider J."/>
            <person name="Matny O."/>
            <person name="Nguyen-Phuc H."/>
            <person name="Mago R."/>
            <person name="Raley C."/>
            <person name="Miller M.E."/>
            <person name="Silverstein K.A.T."/>
            <person name="Henningsen E."/>
            <person name="Hirsch C.D."/>
            <person name="Visser B."/>
            <person name="Pretorius Z.A."/>
            <person name="Steffenson B.J."/>
            <person name="Schwessinger B."/>
            <person name="Dodds P.N."/>
            <person name="Figueroa M."/>
        </authorList>
    </citation>
    <scope>NUCLEOTIDE SEQUENCE [LARGE SCALE GENOMIC DNA]</scope>
    <source>
        <strain evidence="2">21-0</strain>
        <strain evidence="1 4">Ug99</strain>
    </source>
</reference>
<proteinExistence type="predicted"/>